<evidence type="ECO:0000313" key="6">
    <source>
        <dbReference type="Proteomes" id="UP000584931"/>
    </source>
</evidence>
<evidence type="ECO:0000313" key="5">
    <source>
        <dbReference type="EMBL" id="NYH55177.1"/>
    </source>
</evidence>
<dbReference type="PANTHER" id="PTHR43861">
    <property type="entry name" value="TRANS-ACONITATE 2-METHYLTRANSFERASE-RELATED"/>
    <property type="match status" value="1"/>
</dbReference>
<protein>
    <submittedName>
        <fullName evidence="5">SAM-dependent methyltransferase</fullName>
    </submittedName>
</protein>
<dbReference type="SUPFAM" id="SSF53335">
    <property type="entry name" value="S-adenosyl-L-methionine-dependent methyltransferases"/>
    <property type="match status" value="1"/>
</dbReference>
<evidence type="ECO:0000256" key="1">
    <source>
        <dbReference type="ARBA" id="ARBA00022603"/>
    </source>
</evidence>
<dbReference type="CDD" id="cd02440">
    <property type="entry name" value="AdoMet_MTases"/>
    <property type="match status" value="1"/>
</dbReference>
<proteinExistence type="predicted"/>
<comment type="caution">
    <text evidence="5">The sequence shown here is derived from an EMBL/GenBank/DDBJ whole genome shotgun (WGS) entry which is preliminary data.</text>
</comment>
<organism evidence="5 6">
    <name type="scientific">Nocardiopsis sinuspersici</name>
    <dbReference type="NCBI Taxonomy" id="501010"/>
    <lineage>
        <taxon>Bacteria</taxon>
        <taxon>Bacillati</taxon>
        <taxon>Actinomycetota</taxon>
        <taxon>Actinomycetes</taxon>
        <taxon>Streptosporangiales</taxon>
        <taxon>Nocardiopsidaceae</taxon>
        <taxon>Nocardiopsis</taxon>
    </lineage>
</organism>
<keyword evidence="1 5" id="KW-0489">Methyltransferase</keyword>
<accession>A0A7Y9XG02</accession>
<feature type="domain" description="Methyltransferase" evidence="4">
    <location>
        <begin position="57"/>
        <end position="148"/>
    </location>
</feature>
<dbReference type="Proteomes" id="UP000584931">
    <property type="component" value="Unassembled WGS sequence"/>
</dbReference>
<evidence type="ECO:0000256" key="2">
    <source>
        <dbReference type="ARBA" id="ARBA00022679"/>
    </source>
</evidence>
<dbReference type="EMBL" id="JACCHL010000001">
    <property type="protein sequence ID" value="NYH55177.1"/>
    <property type="molecule type" value="Genomic_DNA"/>
</dbReference>
<feature type="region of interest" description="Disordered" evidence="3">
    <location>
        <begin position="1"/>
        <end position="21"/>
    </location>
</feature>
<dbReference type="InterPro" id="IPR029063">
    <property type="entry name" value="SAM-dependent_MTases_sf"/>
</dbReference>
<dbReference type="RefSeq" id="WP_179811336.1">
    <property type="nucleotide sequence ID" value="NZ_JACCHL010000001.1"/>
</dbReference>
<dbReference type="Gene3D" id="3.40.50.150">
    <property type="entry name" value="Vaccinia Virus protein VP39"/>
    <property type="match status" value="1"/>
</dbReference>
<dbReference type="AlphaFoldDB" id="A0A7Y9XG02"/>
<sequence>MSASPPNVPPRGSSFYDLPRMSDRYGEHRHGGVSSPNTVMEEPALLEELGPAEGLDVLDLGCGDADLGRILLEAGCRSYLGVDGSAAMVERARSRLRDTGGRVERADMEEFTAPPGGFDLVVSRMALHYVEDVAPVLASARRWLRPGGRVVFTVPHPVLTCNDTSEGAGGPRREWVVDGYFDTGPRRRVWMGEPVAWYHRTVEDHVRALHGAGFALTALRECAPARELFGTKEQEYARRRRVPLFLLIAGA</sequence>
<evidence type="ECO:0000259" key="4">
    <source>
        <dbReference type="Pfam" id="PF13649"/>
    </source>
</evidence>
<evidence type="ECO:0000256" key="3">
    <source>
        <dbReference type="SAM" id="MobiDB-lite"/>
    </source>
</evidence>
<dbReference type="InterPro" id="IPR041698">
    <property type="entry name" value="Methyltransf_25"/>
</dbReference>
<dbReference type="PANTHER" id="PTHR43861:SF1">
    <property type="entry name" value="TRANS-ACONITATE 2-METHYLTRANSFERASE"/>
    <property type="match status" value="1"/>
</dbReference>
<name>A0A7Y9XG02_9ACTN</name>
<gene>
    <name evidence="5" type="ORF">HNR06_004766</name>
</gene>
<dbReference type="Pfam" id="PF13649">
    <property type="entry name" value="Methyltransf_25"/>
    <property type="match status" value="1"/>
</dbReference>
<keyword evidence="2 5" id="KW-0808">Transferase</keyword>
<reference evidence="5 6" key="1">
    <citation type="submission" date="2020-07" db="EMBL/GenBank/DDBJ databases">
        <title>Sequencing the genomes of 1000 actinobacteria strains.</title>
        <authorList>
            <person name="Klenk H.-P."/>
        </authorList>
    </citation>
    <scope>NUCLEOTIDE SEQUENCE [LARGE SCALE GENOMIC DNA]</scope>
    <source>
        <strain evidence="5 6">DSM 45278</strain>
    </source>
</reference>
<dbReference type="GO" id="GO:0032259">
    <property type="term" value="P:methylation"/>
    <property type="evidence" value="ECO:0007669"/>
    <property type="project" value="UniProtKB-KW"/>
</dbReference>
<dbReference type="GO" id="GO:0008168">
    <property type="term" value="F:methyltransferase activity"/>
    <property type="evidence" value="ECO:0007669"/>
    <property type="project" value="UniProtKB-KW"/>
</dbReference>